<dbReference type="InterPro" id="IPR022478">
    <property type="entry name" value="ABC_transptr_sub-bd_PQQ"/>
</dbReference>
<dbReference type="CDD" id="cd06268">
    <property type="entry name" value="PBP1_ABC_transporter_LIVBP-like"/>
    <property type="match status" value="1"/>
</dbReference>
<dbReference type="InterPro" id="IPR051010">
    <property type="entry name" value="BCAA_transport"/>
</dbReference>
<feature type="signal peptide" evidence="4">
    <location>
        <begin position="1"/>
        <end position="25"/>
    </location>
</feature>
<dbReference type="NCBIfam" id="TIGR03863">
    <property type="entry name" value="PQQ_ABC_bind"/>
    <property type="match status" value="1"/>
</dbReference>
<reference evidence="6 7" key="2">
    <citation type="journal article" date="2021" name="Int. J. Syst. Evol. Microbiol.">
        <title>Roseibium litorale sp. nov., isolated from a tidal flat sediment and proposal for the reclassification of Labrenzia polysiphoniae as Roseibium polysiphoniae comb. nov.</title>
        <authorList>
            <person name="Liu Y."/>
            <person name="Pei T."/>
            <person name="Du J."/>
            <person name="Chao M."/>
            <person name="Deng M.R."/>
            <person name="Zhu H."/>
        </authorList>
    </citation>
    <scope>NUCLEOTIDE SEQUENCE [LARGE SCALE GENOMIC DNA]</scope>
    <source>
        <strain evidence="6 7">4C16A</strain>
    </source>
</reference>
<dbReference type="Proteomes" id="UP000632063">
    <property type="component" value="Unassembled WGS sequence"/>
</dbReference>
<proteinExistence type="inferred from homology"/>
<dbReference type="PANTHER" id="PTHR30483:SF6">
    <property type="entry name" value="PERIPLASMIC BINDING PROTEIN OF ABC TRANSPORTER FOR NATURAL AMINO ACIDS"/>
    <property type="match status" value="1"/>
</dbReference>
<sequence length="403" mass="43773">MKALRLVVLPWVCCTLLAAASLASAVSSVDALEIKTGVLKVEYPTLPPVSRYDEAPEDLGFAGAQLGNEDNATTGSFLGHSFSLETRSVPPEGADAAVKELLDAGVHTLVLIANGADTERLAKAAGDGVIVFNAAAPDDELRGEKCLANLLHVAPSRAMLADSVAEFVIWKRWPRWFLIEGSNPADQALAAAYKRAAAKFGAKIVEERVFEDTGGSRRTDSGLVLVQRQIPVFTQDAEEHDIVIAADESDVFAPYLPFHTWTPRPVAGSAGLRPVSFHAAHEAWGATQFQRRFEKLTGRYIQPVDYNSWLAVRVAGEAVTRTGSDDPAVLKKYVLSKDFELAAFKGQKVTFRDWDGQLRQPILLTDSRITVSVSPQEGFLHQFSPLDTLGIDRPETSCKAFAQ</sequence>
<keyword evidence="3" id="KW-0029">Amino-acid transport</keyword>
<reference evidence="7" key="1">
    <citation type="submission" date="2020-09" db="EMBL/GenBank/DDBJ databases">
        <title>The genome sequence of strain Labrenzia suaedae 4C16A.</title>
        <authorList>
            <person name="Liu Y."/>
        </authorList>
    </citation>
    <scope>NUCLEOTIDE SEQUENCE [LARGE SCALE GENOMIC DNA]</scope>
    <source>
        <strain evidence="7">4C16A</strain>
    </source>
</reference>
<dbReference type="SUPFAM" id="SSF53822">
    <property type="entry name" value="Periplasmic binding protein-like I"/>
    <property type="match status" value="1"/>
</dbReference>
<evidence type="ECO:0000256" key="4">
    <source>
        <dbReference type="SAM" id="SignalP"/>
    </source>
</evidence>
<dbReference type="Gene3D" id="3.40.50.2300">
    <property type="match status" value="3"/>
</dbReference>
<dbReference type="Pfam" id="PF13458">
    <property type="entry name" value="Peripla_BP_6"/>
    <property type="match status" value="1"/>
</dbReference>
<evidence type="ECO:0000313" key="7">
    <source>
        <dbReference type="Proteomes" id="UP000632063"/>
    </source>
</evidence>
<evidence type="ECO:0000256" key="1">
    <source>
        <dbReference type="ARBA" id="ARBA00010062"/>
    </source>
</evidence>
<dbReference type="RefSeq" id="WP_192147153.1">
    <property type="nucleotide sequence ID" value="NZ_JACYXI010000002.1"/>
</dbReference>
<evidence type="ECO:0000256" key="2">
    <source>
        <dbReference type="ARBA" id="ARBA00022729"/>
    </source>
</evidence>
<comment type="caution">
    <text evidence="6">The sequence shown here is derived from an EMBL/GenBank/DDBJ whole genome shotgun (WGS) entry which is preliminary data.</text>
</comment>
<evidence type="ECO:0000256" key="3">
    <source>
        <dbReference type="ARBA" id="ARBA00022970"/>
    </source>
</evidence>
<keyword evidence="3" id="KW-0813">Transport</keyword>
<name>A0ABR9CJK5_9HYPH</name>
<dbReference type="InterPro" id="IPR028081">
    <property type="entry name" value="Leu-bd"/>
</dbReference>
<feature type="chain" id="PRO_5047130982" evidence="4">
    <location>
        <begin position="26"/>
        <end position="403"/>
    </location>
</feature>
<dbReference type="PANTHER" id="PTHR30483">
    <property type="entry name" value="LEUCINE-SPECIFIC-BINDING PROTEIN"/>
    <property type="match status" value="1"/>
</dbReference>
<keyword evidence="7" id="KW-1185">Reference proteome</keyword>
<comment type="similarity">
    <text evidence="1">Belongs to the leucine-binding protein family.</text>
</comment>
<organism evidence="6 7">
    <name type="scientific">Roseibium litorale</name>
    <dbReference type="NCBI Taxonomy" id="2803841"/>
    <lineage>
        <taxon>Bacteria</taxon>
        <taxon>Pseudomonadati</taxon>
        <taxon>Pseudomonadota</taxon>
        <taxon>Alphaproteobacteria</taxon>
        <taxon>Hyphomicrobiales</taxon>
        <taxon>Stappiaceae</taxon>
        <taxon>Roseibium</taxon>
    </lineage>
</organism>
<evidence type="ECO:0000259" key="5">
    <source>
        <dbReference type="Pfam" id="PF13458"/>
    </source>
</evidence>
<gene>
    <name evidence="6" type="ORF">IG616_05665</name>
</gene>
<keyword evidence="2 4" id="KW-0732">Signal</keyword>
<accession>A0ABR9CJK5</accession>
<feature type="domain" description="Leucine-binding protein" evidence="5">
    <location>
        <begin position="89"/>
        <end position="211"/>
    </location>
</feature>
<protein>
    <submittedName>
        <fullName evidence="6">ABC transporter substrate-binding protein</fullName>
    </submittedName>
</protein>
<evidence type="ECO:0000313" key="6">
    <source>
        <dbReference type="EMBL" id="MBD8891023.1"/>
    </source>
</evidence>
<dbReference type="InterPro" id="IPR028082">
    <property type="entry name" value="Peripla_BP_I"/>
</dbReference>
<dbReference type="EMBL" id="JACYXI010000002">
    <property type="protein sequence ID" value="MBD8891023.1"/>
    <property type="molecule type" value="Genomic_DNA"/>
</dbReference>